<evidence type="ECO:0000313" key="2">
    <source>
        <dbReference type="EMBL" id="VTS00930.1"/>
    </source>
</evidence>
<dbReference type="Proteomes" id="UP000464178">
    <property type="component" value="Chromosome"/>
</dbReference>
<evidence type="ECO:0000259" key="1">
    <source>
        <dbReference type="Pfam" id="PF05685"/>
    </source>
</evidence>
<sequence>MSVAVLPAHRSLATKSQLLTENWLRNVFSPDLYTVLGREAKAGVPDDHTPDIAVVRAHPKTDAERGPILVVEFEDADTAYDVADQAGRNAAAGVPDYWVLDVVARKLTIFRVPQPDPDAPHGFSYKQTRVCSPNALVAPLMAELHLAQLIDLLP</sequence>
<dbReference type="RefSeq" id="WP_162672311.1">
    <property type="nucleotide sequence ID" value="NZ_LR593886.1"/>
</dbReference>
<proteinExistence type="predicted"/>
<dbReference type="SUPFAM" id="SSF52980">
    <property type="entry name" value="Restriction endonuclease-like"/>
    <property type="match status" value="1"/>
</dbReference>
<reference evidence="2 3" key="1">
    <citation type="submission" date="2019-05" db="EMBL/GenBank/DDBJ databases">
        <authorList>
            <consortium name="Science for Life Laboratories"/>
        </authorList>
    </citation>
    <scope>NUCLEOTIDE SEQUENCE [LARGE SCALE GENOMIC DNA]</scope>
    <source>
        <strain evidence="2">Soil9</strain>
    </source>
</reference>
<dbReference type="AlphaFoldDB" id="A0A6P2DGM8"/>
<gene>
    <name evidence="2" type="ORF">SOIL9_80190</name>
</gene>
<feature type="domain" description="Putative restriction endonuclease" evidence="1">
    <location>
        <begin position="9"/>
        <end position="114"/>
    </location>
</feature>
<accession>A0A6P2DGM8</accession>
<protein>
    <recommendedName>
        <fullName evidence="1">Putative restriction endonuclease domain-containing protein</fullName>
    </recommendedName>
</protein>
<dbReference type="CDD" id="cd06260">
    <property type="entry name" value="DUF820-like"/>
    <property type="match status" value="1"/>
</dbReference>
<dbReference type="InterPro" id="IPR008538">
    <property type="entry name" value="Uma2"/>
</dbReference>
<organism evidence="2 3">
    <name type="scientific">Gemmata massiliana</name>
    <dbReference type="NCBI Taxonomy" id="1210884"/>
    <lineage>
        <taxon>Bacteria</taxon>
        <taxon>Pseudomonadati</taxon>
        <taxon>Planctomycetota</taxon>
        <taxon>Planctomycetia</taxon>
        <taxon>Gemmatales</taxon>
        <taxon>Gemmataceae</taxon>
        <taxon>Gemmata</taxon>
    </lineage>
</organism>
<dbReference type="InterPro" id="IPR011335">
    <property type="entry name" value="Restrct_endonuc-II-like"/>
</dbReference>
<dbReference type="Gene3D" id="3.90.1570.10">
    <property type="entry name" value="tt1808, chain A"/>
    <property type="match status" value="1"/>
</dbReference>
<dbReference type="InterPro" id="IPR012296">
    <property type="entry name" value="Nuclease_put_TT1808"/>
</dbReference>
<evidence type="ECO:0000313" key="3">
    <source>
        <dbReference type="Proteomes" id="UP000464178"/>
    </source>
</evidence>
<dbReference type="Pfam" id="PF05685">
    <property type="entry name" value="Uma2"/>
    <property type="match status" value="1"/>
</dbReference>
<keyword evidence="3" id="KW-1185">Reference proteome</keyword>
<dbReference type="EMBL" id="LR593886">
    <property type="protein sequence ID" value="VTS00930.1"/>
    <property type="molecule type" value="Genomic_DNA"/>
</dbReference>
<name>A0A6P2DGM8_9BACT</name>
<dbReference type="KEGG" id="gms:SOIL9_80190"/>